<evidence type="ECO:0000256" key="2">
    <source>
        <dbReference type="SAM" id="Coils"/>
    </source>
</evidence>
<feature type="region of interest" description="Disordered" evidence="3">
    <location>
        <begin position="1416"/>
        <end position="1448"/>
    </location>
</feature>
<feature type="compositionally biased region" description="Polar residues" evidence="3">
    <location>
        <begin position="2012"/>
        <end position="2034"/>
    </location>
</feature>
<organism evidence="5 6">
    <name type="scientific">Hondaea fermentalgiana</name>
    <dbReference type="NCBI Taxonomy" id="2315210"/>
    <lineage>
        <taxon>Eukaryota</taxon>
        <taxon>Sar</taxon>
        <taxon>Stramenopiles</taxon>
        <taxon>Bigyra</taxon>
        <taxon>Labyrinthulomycetes</taxon>
        <taxon>Thraustochytrida</taxon>
        <taxon>Thraustochytriidae</taxon>
        <taxon>Hondaea</taxon>
    </lineage>
</organism>
<dbReference type="InParanoid" id="A0A2R5GC13"/>
<feature type="compositionally biased region" description="Basic and acidic residues" evidence="3">
    <location>
        <begin position="715"/>
        <end position="730"/>
    </location>
</feature>
<feature type="compositionally biased region" description="Polar residues" evidence="3">
    <location>
        <begin position="215"/>
        <end position="227"/>
    </location>
</feature>
<sequence>MPHRVDSDLAVLDAVEKQGNMSAQDYVDDIKTGLSRESTMGGAFERLQYPNRKSVARPVRKKEIFENLAKNFGILIPHDKRSAVFARLDHNHDGQIDFRHDFAILYEGKGPRAAPASGTLAAREAYSIECLCRAFQEKGESPRDIWKGQASLSFAETIRRLEGVAPELSNQDMYPIFHRMGLDARAEGLLGADDFCAYFEPKLNDFLQKPAAPTRPQSAKSARSTSGVAARNRKRVALGSPRRDFRTVSRGSPVALSHAAESPSVLLGRIDDMCTFVVILDLSPGMAETKMTSGEARIAFAARETISYLRRKAEAACTNKVNLVVFGDGVKAAKWRDRCERLSTSAVDDIEDFLHRQVDDWRAFSFLHQQHEQLQNTHDLPDDITRTPVQKSQAPRVLRTIFMDMLNNDAVSEVCVICALDARGPSGHPAPCALQDFKGRALVKLVRGRQTGCHKLPTSPGPRFRSCVVPKTGGSVIVVNVAVVGPVADNAHTALSRLARAGNGTVRWVNDAGEEMCHITQMPRHGVASDSRDGGAAGALQGFWWALQKSPTADATKRVLKRVIVAILKTSLPLDEAYAAFDANGDGTVSVGDFSKVVNAILVEEAQGCANKLSTRERFRLWRVFDTVDLGFVSIPRFVAVVRVAASYLGLDVDPLLANSSLHAPVEEQMGIIHDALAQGVNNPGLRPHTASSKLRSHSPHIQRDNGAKKTALALHDDAIGHERNESGEETKEEEEEEGEEEVNEGEDEEDDDYEDDDMQWLPSETESSHASASVPALASASASASASETAPSALLSVSTPYTEARMDVVDPMSWAIPAKSWRLPCLESRILRLQQSIAASPNSVSASNTSEVGAGCKPVEWSIRNQAKVATDTIAVTLAVNAAWERIRLGVADTPGLLHGRTTAYRSESLPEDLRLAPELLHSQRWAQHMCNQAPFGDAMDSFATFHPLDMNEWLQREDRSICSSGELSLAPPLLHAQSHLNGSSFCEERPNLRPSDQRRLHASLLSVHGRQLTRAQDLVGLHVADEHGMVHRVSKILTLPPRPAGDALVRLGLEMDGGKVVDAGAAIKESSNFRLIVPEDSVGASDGERYVPPGVDLPLGRYWGPLQCYSVGTLHGGFGLPSSAISAVTLELPAFVPFTHELDLASGVVDVGPEGYRREVDLASETIRNLPVKRFRGLCIRAGRVGPSADLLTLYKLDRSLATSRNSAANKIMSMGSIIARIRGPDSLQSLWVTEVPPSWLHSSELLATCRVLWNTCRQQGAHRTASGRVELTLPQLDVHSGFVPVDGLPGTRQSTSFTLDVAGCELSSCCGIACALARPSQDGSDQDPDAVPIQALDPLVQERETSEMMLADDRFVFSKPLLCFMTNGQELLSAFIAGQDGWALAKSGPANLGKGNDVQGPRLSVRTSLRLRSHHNKLRSPTKDLPDPGSPNMTGLKRTHGGPGPTLYRIPDGATTEECMIIIAQTIAETIQATHTATSLGQFFDALAEVCSTGAPDGRNGAPKALNRKALTTGLRRTLGIKMNWSQFDAVFLLLGAGSTEVSKDRFVKAFTRRIMRITDSVLDADAAATGDALVTKAEPEALESLASLQAVTRSDRQWLRETLGGLVDALEGQGHSPATLFPNGASAAEFVRYLSNLDTQLSKQDLYKLLSAVDTGFVRKLDSWLDFGNMLSAVYMERLRDLQVLRAARSGTMRTRAIDYHVARIERMLRHQETSLHEARMFKHSIPMHVLEAIGNADRLCKRLMGLCAKYAHESDLVRSGNAKQVLAGNAVTLETLQTLQDEARRAEQTAERALSDFEAKVNRAPQVSEEAARIARNDLVSPWLHVAFRNGTAIKKAAHGPFATLLRRAGIAVSTDRGPHEEDREFRLQRLRSMVAKTEVRLAREDAAQRRAEASNATSSLNFADRNAARLVRIQWQPHGPTRPLSAKASPARSLLAEPTLKDGMRQLTDSMQQPQTKVHRTPKHITVDARQISFGSVRDLMMDSESDPESESGMDPSLETKFRGATTDNSKTGSSHLGAESTWTLTSSGGNGGGGDDDIVKQATEITGPPPAYKPTTTEASNKSVDDQAEGNPSEDGYEDEEYSEAEFEDEEA</sequence>
<dbReference type="Proteomes" id="UP000241890">
    <property type="component" value="Unassembled WGS sequence"/>
</dbReference>
<protein>
    <recommendedName>
        <fullName evidence="4">EF-hand domain-containing protein</fullName>
    </recommendedName>
</protein>
<evidence type="ECO:0000256" key="3">
    <source>
        <dbReference type="SAM" id="MobiDB-lite"/>
    </source>
</evidence>
<gene>
    <name evidence="5" type="ORF">FCC1311_043182</name>
</gene>
<evidence type="ECO:0000256" key="1">
    <source>
        <dbReference type="ARBA" id="ARBA00022837"/>
    </source>
</evidence>
<evidence type="ECO:0000313" key="6">
    <source>
        <dbReference type="Proteomes" id="UP000241890"/>
    </source>
</evidence>
<feature type="region of interest" description="Disordered" evidence="3">
    <location>
        <begin position="209"/>
        <end position="233"/>
    </location>
</feature>
<feature type="coiled-coil region" evidence="2">
    <location>
        <begin position="1774"/>
        <end position="1805"/>
    </location>
</feature>
<dbReference type="InterPro" id="IPR018247">
    <property type="entry name" value="EF_Hand_1_Ca_BS"/>
</dbReference>
<dbReference type="PROSITE" id="PS00018">
    <property type="entry name" value="EF_HAND_1"/>
    <property type="match status" value="1"/>
</dbReference>
<keyword evidence="2" id="KW-0175">Coiled coil</keyword>
<dbReference type="PROSITE" id="PS50222">
    <property type="entry name" value="EF_HAND_2"/>
    <property type="match status" value="1"/>
</dbReference>
<dbReference type="InterPro" id="IPR002048">
    <property type="entry name" value="EF_hand_dom"/>
</dbReference>
<keyword evidence="6" id="KW-1185">Reference proteome</keyword>
<dbReference type="GO" id="GO:0005509">
    <property type="term" value="F:calcium ion binding"/>
    <property type="evidence" value="ECO:0007669"/>
    <property type="project" value="InterPro"/>
</dbReference>
<dbReference type="InterPro" id="IPR011992">
    <property type="entry name" value="EF-hand-dom_pair"/>
</dbReference>
<name>A0A2R5GC13_9STRA</name>
<dbReference type="EMBL" id="BEYU01000039">
    <property type="protein sequence ID" value="GBG28095.1"/>
    <property type="molecule type" value="Genomic_DNA"/>
</dbReference>
<comment type="caution">
    <text evidence="5">The sequence shown here is derived from an EMBL/GenBank/DDBJ whole genome shotgun (WGS) entry which is preliminary data.</text>
</comment>
<feature type="compositionally biased region" description="Acidic residues" evidence="3">
    <location>
        <begin position="2082"/>
        <end position="2099"/>
    </location>
</feature>
<dbReference type="SUPFAM" id="SSF47473">
    <property type="entry name" value="EF-hand"/>
    <property type="match status" value="1"/>
</dbReference>
<feature type="region of interest" description="Disordered" evidence="3">
    <location>
        <begin position="681"/>
        <end position="775"/>
    </location>
</feature>
<feature type="domain" description="EF-hand" evidence="4">
    <location>
        <begin position="569"/>
        <end position="604"/>
    </location>
</feature>
<keyword evidence="1" id="KW-0106">Calcium</keyword>
<evidence type="ECO:0000259" key="4">
    <source>
        <dbReference type="PROSITE" id="PS50222"/>
    </source>
</evidence>
<evidence type="ECO:0000313" key="5">
    <source>
        <dbReference type="EMBL" id="GBG28095.1"/>
    </source>
</evidence>
<feature type="compositionally biased region" description="Acidic residues" evidence="3">
    <location>
        <begin position="1988"/>
        <end position="1998"/>
    </location>
</feature>
<proteinExistence type="predicted"/>
<reference evidence="5 6" key="1">
    <citation type="submission" date="2017-12" db="EMBL/GenBank/DDBJ databases">
        <title>Sequencing, de novo assembly and annotation of complete genome of a new Thraustochytrid species, strain FCC1311.</title>
        <authorList>
            <person name="Sedici K."/>
            <person name="Godart F."/>
            <person name="Aiese Cigliano R."/>
            <person name="Sanseverino W."/>
            <person name="Barakat M."/>
            <person name="Ortet P."/>
            <person name="Marechal E."/>
            <person name="Cagnac O."/>
            <person name="Amato A."/>
        </authorList>
    </citation>
    <scope>NUCLEOTIDE SEQUENCE [LARGE SCALE GENOMIC DNA]</scope>
</reference>
<feature type="compositionally biased region" description="Acidic residues" evidence="3">
    <location>
        <begin position="731"/>
        <end position="759"/>
    </location>
</feature>
<accession>A0A2R5GC13</accession>
<feature type="region of interest" description="Disordered" evidence="3">
    <location>
        <begin position="1988"/>
        <end position="2099"/>
    </location>
</feature>